<reference evidence="2 3" key="1">
    <citation type="submission" date="2014-12" db="EMBL/GenBank/DDBJ databases">
        <title>Draft genome sequences of 10 type strains of Lactococcus.</title>
        <authorList>
            <person name="Sun Z."/>
            <person name="Zhong Z."/>
            <person name="Liu W."/>
            <person name="Zhang W."/>
            <person name="Zhang H."/>
        </authorList>
    </citation>
    <scope>NUCLEOTIDE SEQUENCE [LARGE SCALE GENOMIC DNA]</scope>
    <source>
        <strain evidence="2 3">DSM 6634</strain>
    </source>
</reference>
<keyword evidence="1" id="KW-1133">Transmembrane helix</keyword>
<evidence type="ECO:0000256" key="1">
    <source>
        <dbReference type="SAM" id="Phobius"/>
    </source>
</evidence>
<keyword evidence="1" id="KW-0472">Membrane</keyword>
<feature type="transmembrane region" description="Helical" evidence="1">
    <location>
        <begin position="555"/>
        <end position="575"/>
    </location>
</feature>
<evidence type="ECO:0000313" key="3">
    <source>
        <dbReference type="Proteomes" id="UP000218282"/>
    </source>
</evidence>
<proteinExistence type="predicted"/>
<name>A0A2A5RUU1_9LACT</name>
<comment type="caution">
    <text evidence="2">The sequence shown here is derived from an EMBL/GenBank/DDBJ whole genome shotgun (WGS) entry which is preliminary data.</text>
</comment>
<sequence>MKIRIVIVSLFAIFLSIILVGSIKEIGRDIKYPANTIMFVTDYTGKDKVKTLDKLNQVAREENIIVYKAFITKNGQTKTAIIGKQVRYVDALKSIPLTGVYYIKKPTNSKRFEQTLKDEMLKFKMNQINLKLAPTITFISGVRAPSFWTLFFVFFITIYAVEMLLIKSSMVYRSFGRLIAYLLANLKCYLLTLFTVNTLIYSLFCLRNGGFDHVYSQIFGLMLLVMSVILLGLIGLASVLFIVLVKLTDIAGILKNRYINRVGSLIYLISILMSIVIFTLSVNTVLQSVTELKTYQKELTNWQVLKNYVKPNFNDSEQENTNADHMIDHDWLVGQRKKELTYLQSFNDEQGFVYLSASEFDREKEVAYQTYIENPLETDSQFSKQTKYVSSAFIKLNRTLYPKNDYGYKSKKTLLTLYVPKQFEKDIKRIQNNVLAESFAYTEVKPEQVQVLIIPDGQKLFLFNQAIPFGKRFPKQVVYDQILIEIDQNLIDRDSNLLAMGQEIISGPYQNGLVKNTGILPYLKKNKYESQLMSVDNISQNAAVLAENIASQIQGALLVLLGVMISSGFILWEYLKNQYQRQAKMLVVTYLFSGHQGKSQLLILAPLVLGVMSVGLFSGLVLQDMGLAVLILSVYLLEILVIVCLNQSVLKTKRLNVIKDALE</sequence>
<organism evidence="2 3">
    <name type="scientific">Pseudolactococcus piscium</name>
    <dbReference type="NCBI Taxonomy" id="1364"/>
    <lineage>
        <taxon>Bacteria</taxon>
        <taxon>Bacillati</taxon>
        <taxon>Bacillota</taxon>
        <taxon>Bacilli</taxon>
        <taxon>Lactobacillales</taxon>
        <taxon>Streptococcaceae</taxon>
        <taxon>Pseudolactococcus</taxon>
    </lineage>
</organism>
<feature type="transmembrane region" description="Helical" evidence="1">
    <location>
        <begin position="265"/>
        <end position="286"/>
    </location>
</feature>
<feature type="transmembrane region" description="Helical" evidence="1">
    <location>
        <begin position="601"/>
        <end position="621"/>
    </location>
</feature>
<dbReference type="Proteomes" id="UP000218282">
    <property type="component" value="Unassembled WGS sequence"/>
</dbReference>
<feature type="transmembrane region" description="Helical" evidence="1">
    <location>
        <begin position="147"/>
        <end position="166"/>
    </location>
</feature>
<evidence type="ECO:0008006" key="4">
    <source>
        <dbReference type="Google" id="ProtNLM"/>
    </source>
</evidence>
<dbReference type="RefSeq" id="WP_096815305.1">
    <property type="nucleotide sequence ID" value="NZ_JXJW01000025.1"/>
</dbReference>
<dbReference type="EMBL" id="JXJW01000025">
    <property type="protein sequence ID" value="PCS04991.1"/>
    <property type="molecule type" value="Genomic_DNA"/>
</dbReference>
<gene>
    <name evidence="2" type="ORF">RU86_GL001364</name>
</gene>
<keyword evidence="3" id="KW-1185">Reference proteome</keyword>
<feature type="transmembrane region" description="Helical" evidence="1">
    <location>
        <begin position="627"/>
        <end position="645"/>
    </location>
</feature>
<keyword evidence="1" id="KW-0812">Transmembrane</keyword>
<protein>
    <recommendedName>
        <fullName evidence="4">Bacteriocin-associated integral membrane protein</fullName>
    </recommendedName>
</protein>
<feature type="transmembrane region" description="Helical" evidence="1">
    <location>
        <begin position="221"/>
        <end position="245"/>
    </location>
</feature>
<evidence type="ECO:0000313" key="2">
    <source>
        <dbReference type="EMBL" id="PCS04991.1"/>
    </source>
</evidence>
<feature type="transmembrane region" description="Helical" evidence="1">
    <location>
        <begin position="178"/>
        <end position="201"/>
    </location>
</feature>
<dbReference type="AlphaFoldDB" id="A0A2A5RUU1"/>
<accession>A0A2A5RUU1</accession>